<keyword evidence="1" id="KW-1133">Transmembrane helix</keyword>
<sequence>MILNMIGLGIGLSTLDPAGNDTPTAASLSTGAGLWWVVSGIVASLAGGFLAGRLSGKPLASTSGCHGLVSWAVTTLVIVYLLTSAADSAP</sequence>
<feature type="transmembrane region" description="Helical" evidence="1">
    <location>
        <begin position="64"/>
        <end position="83"/>
    </location>
</feature>
<keyword evidence="1" id="KW-0472">Membrane</keyword>
<keyword evidence="1" id="KW-0812">Transmembrane</keyword>
<feature type="transmembrane region" description="Helical" evidence="1">
    <location>
        <begin position="33"/>
        <end position="52"/>
    </location>
</feature>
<gene>
    <name evidence="2" type="ORF">MBLL_03842</name>
</gene>
<evidence type="ECO:0000313" key="2">
    <source>
        <dbReference type="EMBL" id="CAA2144718.1"/>
    </source>
</evidence>
<accession>A0A679KHT2</accession>
<dbReference type="EMBL" id="LR743511">
    <property type="protein sequence ID" value="CAA2144718.1"/>
    <property type="molecule type" value="Genomic_DNA"/>
</dbReference>
<dbReference type="AlphaFoldDB" id="A0A679KHT2"/>
<organism evidence="2">
    <name type="scientific">Methylobacterium bullatum</name>
    <dbReference type="NCBI Taxonomy" id="570505"/>
    <lineage>
        <taxon>Bacteria</taxon>
        <taxon>Pseudomonadati</taxon>
        <taxon>Pseudomonadota</taxon>
        <taxon>Alphaproteobacteria</taxon>
        <taxon>Hyphomicrobiales</taxon>
        <taxon>Methylobacteriaceae</taxon>
        <taxon>Methylobacterium</taxon>
    </lineage>
</organism>
<protein>
    <submittedName>
        <fullName evidence="2">Uncharacterized protein</fullName>
    </submittedName>
</protein>
<evidence type="ECO:0000256" key="1">
    <source>
        <dbReference type="SAM" id="Phobius"/>
    </source>
</evidence>
<reference evidence="2" key="1">
    <citation type="submission" date="2019-12" db="EMBL/GenBank/DDBJ databases">
        <authorList>
            <person name="Cremers G."/>
        </authorList>
    </citation>
    <scope>NUCLEOTIDE SEQUENCE</scope>
    <source>
        <strain evidence="2">Mbul2</strain>
    </source>
</reference>
<proteinExistence type="predicted"/>
<name>A0A679KHT2_9HYPH</name>